<accession>A0ABW1NTT2</accession>
<name>A0ABW1NTT2_9ACTN</name>
<gene>
    <name evidence="2" type="ORF">ACFP1K_32200</name>
</gene>
<protein>
    <recommendedName>
        <fullName evidence="4">Acetoacetate decarboxylase</fullName>
    </recommendedName>
</protein>
<dbReference type="Proteomes" id="UP001596137">
    <property type="component" value="Unassembled WGS sequence"/>
</dbReference>
<evidence type="ECO:0008006" key="4">
    <source>
        <dbReference type="Google" id="ProtNLM"/>
    </source>
</evidence>
<organism evidence="2 3">
    <name type="scientific">Sphaerisporangium aureirubrum</name>
    <dbReference type="NCBI Taxonomy" id="1544736"/>
    <lineage>
        <taxon>Bacteria</taxon>
        <taxon>Bacillati</taxon>
        <taxon>Actinomycetota</taxon>
        <taxon>Actinomycetes</taxon>
        <taxon>Streptosporangiales</taxon>
        <taxon>Streptosporangiaceae</taxon>
        <taxon>Sphaerisporangium</taxon>
    </lineage>
</organism>
<feature type="compositionally biased region" description="Basic residues" evidence="1">
    <location>
        <begin position="15"/>
        <end position="29"/>
    </location>
</feature>
<evidence type="ECO:0000313" key="2">
    <source>
        <dbReference type="EMBL" id="MFC6085867.1"/>
    </source>
</evidence>
<evidence type="ECO:0000313" key="3">
    <source>
        <dbReference type="Proteomes" id="UP001596137"/>
    </source>
</evidence>
<keyword evidence="3" id="KW-1185">Reference proteome</keyword>
<proteinExistence type="predicted"/>
<dbReference type="RefSeq" id="WP_380760460.1">
    <property type="nucleotide sequence ID" value="NZ_JBHSRF010000071.1"/>
</dbReference>
<sequence length="321" mass="33964">MALTFQHTPEPSPSRRTHASRARRGGARQRRARALLHAGTTVAALCDLLTLMPAHAAPTGITPAQATGAALTGITPAYATGAALTGITPAHATGAAPAGITTAPAHRAGAAAVPWYLPWTGLLYHKLRDSADDRTWPDFAGIQASIEIPCVSGDGPVGPYHAWIGLGGFDTGNIIRAGLTGQAVRRGDAVVTTYTIWAESRRGVSGFAPRVQTNVPRPSFSRTGDDLCGRSVPVKVRSNGAVNLDGRWIRLRRPRDVSTAEYILQGRPRSSETVTFTDTLMTAFTRNLNVYGIEGQRAAELEYRGLGPVVTGPSSFRLTAP</sequence>
<reference evidence="3" key="1">
    <citation type="journal article" date="2019" name="Int. J. Syst. Evol. Microbiol.">
        <title>The Global Catalogue of Microorganisms (GCM) 10K type strain sequencing project: providing services to taxonomists for standard genome sequencing and annotation.</title>
        <authorList>
            <consortium name="The Broad Institute Genomics Platform"/>
            <consortium name="The Broad Institute Genome Sequencing Center for Infectious Disease"/>
            <person name="Wu L."/>
            <person name="Ma J."/>
        </authorList>
    </citation>
    <scope>NUCLEOTIDE SEQUENCE [LARGE SCALE GENOMIC DNA]</scope>
    <source>
        <strain evidence="3">JCM 30346</strain>
    </source>
</reference>
<dbReference type="EMBL" id="JBHSRF010000071">
    <property type="protein sequence ID" value="MFC6085867.1"/>
    <property type="molecule type" value="Genomic_DNA"/>
</dbReference>
<feature type="region of interest" description="Disordered" evidence="1">
    <location>
        <begin position="1"/>
        <end position="29"/>
    </location>
</feature>
<evidence type="ECO:0000256" key="1">
    <source>
        <dbReference type="SAM" id="MobiDB-lite"/>
    </source>
</evidence>
<comment type="caution">
    <text evidence="2">The sequence shown here is derived from an EMBL/GenBank/DDBJ whole genome shotgun (WGS) entry which is preliminary data.</text>
</comment>